<feature type="compositionally biased region" description="Basic and acidic residues" evidence="2">
    <location>
        <begin position="791"/>
        <end position="802"/>
    </location>
</feature>
<protein>
    <submittedName>
        <fullName evidence="3">Uncharacterized protein</fullName>
    </submittedName>
</protein>
<accession>A0AAW1UDQ9</accession>
<keyword evidence="4" id="KW-1185">Reference proteome</keyword>
<evidence type="ECO:0000256" key="2">
    <source>
        <dbReference type="SAM" id="MobiDB-lite"/>
    </source>
</evidence>
<dbReference type="Proteomes" id="UP001431783">
    <property type="component" value="Unassembled WGS sequence"/>
</dbReference>
<dbReference type="EMBL" id="JARQZJ010000067">
    <property type="protein sequence ID" value="KAK9881119.1"/>
    <property type="molecule type" value="Genomic_DNA"/>
</dbReference>
<evidence type="ECO:0000313" key="4">
    <source>
        <dbReference type="Proteomes" id="UP001431783"/>
    </source>
</evidence>
<gene>
    <name evidence="3" type="ORF">WA026_014467</name>
</gene>
<feature type="region of interest" description="Disordered" evidence="2">
    <location>
        <begin position="759"/>
        <end position="802"/>
    </location>
</feature>
<feature type="compositionally biased region" description="Polar residues" evidence="2">
    <location>
        <begin position="720"/>
        <end position="733"/>
    </location>
</feature>
<feature type="region of interest" description="Disordered" evidence="2">
    <location>
        <begin position="652"/>
        <end position="733"/>
    </location>
</feature>
<feature type="coiled-coil region" evidence="1">
    <location>
        <begin position="18"/>
        <end position="62"/>
    </location>
</feature>
<feature type="compositionally biased region" description="Polar residues" evidence="2">
    <location>
        <begin position="703"/>
        <end position="713"/>
    </location>
</feature>
<keyword evidence="1" id="KW-0175">Coiled coil</keyword>
<feature type="compositionally biased region" description="Polar residues" evidence="2">
    <location>
        <begin position="768"/>
        <end position="781"/>
    </location>
</feature>
<feature type="compositionally biased region" description="Basic and acidic residues" evidence="2">
    <location>
        <begin position="677"/>
        <end position="694"/>
    </location>
</feature>
<proteinExistence type="predicted"/>
<dbReference type="AlphaFoldDB" id="A0AAW1UDQ9"/>
<comment type="caution">
    <text evidence="3">The sequence shown here is derived from an EMBL/GenBank/DDBJ whole genome shotgun (WGS) entry which is preliminary data.</text>
</comment>
<evidence type="ECO:0000313" key="3">
    <source>
        <dbReference type="EMBL" id="KAK9881119.1"/>
    </source>
</evidence>
<evidence type="ECO:0000256" key="1">
    <source>
        <dbReference type="SAM" id="Coils"/>
    </source>
</evidence>
<sequence length="802" mass="90906">MGNKTPSPKLHRMDSKAFKQQDRELQWYEKELNKIEKEKGRLEKERQKYMETEEKLSKLRRTVTGGNKKDILVHTPCGFYKFEGISRKFTQKLYEWEKSRGIGPESSTFALLNPGYPNPSIPKVKINGKDQTPPLTRSRSVDSMVASTMECPLKSQPSSLSLNDVDELEATCLRNSKTSSVDFIPCSEMEAEEPEALIVEVEDFVEETAAPLKSFIEQHNPVYQCESVRALCEGETCLAPKIRRSESRRAQTNYNLIEEVFTALNQITDNDDQIRKDRIECIKDEKSEKFQQDCDRQKYFVFKVTDKLLRLQEANALVVLNITKENQNYPSNHIIDVLEIVQDLTIEIVGLSEKLNELVDKTKYEKLSSHDCDSSSVQEITDEIRSKLLELRRHLSYVCAVSDSTAPMKRGLCKMKPIVCEKSSNESYSTVSDLSQNSEMSGLARKGGIYEKFDSKNQQSQGAVKKRIRYRVENIRRKSLQDSDDEELSYSIDQKKCPKFLRARTLSDTSTRSSEPEEAMKNKNTNIFPVATKSTFTESPAKINPTDSPVTIFVKTTRKLFTPLIERSLTESELLKRECKPKAEHVDARKNSVTDSKNEVVLSAETHDFHDVKNVELSSLPPLPTSPVAQKKYSKDISPNIRLMLNKYHQKLSSQDSCNKSGGSSGSASPKAWRSPTAERRVKTQTEKYLEELSKSSSRSISNEVQKSASQSAIGKESRLPSNVTKSNTSSSFTERNILKSTSAADLLSSNSEVPYFPVRASSEKSKPNNQTKTSNLNSSMHPMDVIWSERLLRTTREAKEG</sequence>
<organism evidence="3 4">
    <name type="scientific">Henosepilachna vigintioctopunctata</name>
    <dbReference type="NCBI Taxonomy" id="420089"/>
    <lineage>
        <taxon>Eukaryota</taxon>
        <taxon>Metazoa</taxon>
        <taxon>Ecdysozoa</taxon>
        <taxon>Arthropoda</taxon>
        <taxon>Hexapoda</taxon>
        <taxon>Insecta</taxon>
        <taxon>Pterygota</taxon>
        <taxon>Neoptera</taxon>
        <taxon>Endopterygota</taxon>
        <taxon>Coleoptera</taxon>
        <taxon>Polyphaga</taxon>
        <taxon>Cucujiformia</taxon>
        <taxon>Coccinelloidea</taxon>
        <taxon>Coccinellidae</taxon>
        <taxon>Epilachninae</taxon>
        <taxon>Epilachnini</taxon>
        <taxon>Henosepilachna</taxon>
    </lineage>
</organism>
<name>A0AAW1UDQ9_9CUCU</name>
<reference evidence="3 4" key="1">
    <citation type="submission" date="2023-03" db="EMBL/GenBank/DDBJ databases">
        <title>Genome insight into feeding habits of ladybird beetles.</title>
        <authorList>
            <person name="Li H.-S."/>
            <person name="Huang Y.-H."/>
            <person name="Pang H."/>
        </authorList>
    </citation>
    <scope>NUCLEOTIDE SEQUENCE [LARGE SCALE GENOMIC DNA]</scope>
    <source>
        <strain evidence="3">SYSU_2023b</strain>
        <tissue evidence="3">Whole body</tissue>
    </source>
</reference>